<organism evidence="1 2">
    <name type="scientific">Petrolisthes cinctipes</name>
    <name type="common">Flat porcelain crab</name>
    <dbReference type="NCBI Taxonomy" id="88211"/>
    <lineage>
        <taxon>Eukaryota</taxon>
        <taxon>Metazoa</taxon>
        <taxon>Ecdysozoa</taxon>
        <taxon>Arthropoda</taxon>
        <taxon>Crustacea</taxon>
        <taxon>Multicrustacea</taxon>
        <taxon>Malacostraca</taxon>
        <taxon>Eumalacostraca</taxon>
        <taxon>Eucarida</taxon>
        <taxon>Decapoda</taxon>
        <taxon>Pleocyemata</taxon>
        <taxon>Anomura</taxon>
        <taxon>Galatheoidea</taxon>
        <taxon>Porcellanidae</taxon>
        <taxon>Petrolisthes</taxon>
    </lineage>
</organism>
<keyword evidence="2" id="KW-1185">Reference proteome</keyword>
<evidence type="ECO:0000313" key="1">
    <source>
        <dbReference type="EMBL" id="KAK3887570.1"/>
    </source>
</evidence>
<comment type="caution">
    <text evidence="1">The sequence shown here is derived from an EMBL/GenBank/DDBJ whole genome shotgun (WGS) entry which is preliminary data.</text>
</comment>
<proteinExistence type="predicted"/>
<reference evidence="1" key="1">
    <citation type="submission" date="2023-10" db="EMBL/GenBank/DDBJ databases">
        <title>Genome assemblies of two species of porcelain crab, Petrolisthes cinctipes and Petrolisthes manimaculis (Anomura: Porcellanidae).</title>
        <authorList>
            <person name="Angst P."/>
        </authorList>
    </citation>
    <scope>NUCLEOTIDE SEQUENCE</scope>
    <source>
        <strain evidence="1">PB745_01</strain>
        <tissue evidence="1">Gill</tissue>
    </source>
</reference>
<accession>A0AAE1G975</accession>
<dbReference type="EMBL" id="JAWQEG010000621">
    <property type="protein sequence ID" value="KAK3887570.1"/>
    <property type="molecule type" value="Genomic_DNA"/>
</dbReference>
<name>A0AAE1G975_PETCI</name>
<evidence type="ECO:0000313" key="2">
    <source>
        <dbReference type="Proteomes" id="UP001286313"/>
    </source>
</evidence>
<dbReference type="Proteomes" id="UP001286313">
    <property type="component" value="Unassembled WGS sequence"/>
</dbReference>
<sequence>MEYSGPAAIAEVELTYLTMRDKLWNTGHHSNHQLDMNSSLLLPPPPRNAQRIMGRTPAANHSLLQLNSPSVVNSPLDKRLMSLYHTIFLCLYPRYLHLLPQPLHPVMTISGWLLERT</sequence>
<dbReference type="AlphaFoldDB" id="A0AAE1G975"/>
<protein>
    <submittedName>
        <fullName evidence="1">Uncharacterized protein</fullName>
    </submittedName>
</protein>
<gene>
    <name evidence="1" type="ORF">Pcinc_008276</name>
</gene>